<dbReference type="Pfam" id="PF23357">
    <property type="entry name" value="DUF7088"/>
    <property type="match status" value="1"/>
</dbReference>
<feature type="compositionally biased region" description="Low complexity" evidence="1">
    <location>
        <begin position="428"/>
        <end position="524"/>
    </location>
</feature>
<feature type="compositionally biased region" description="Polar residues" evidence="1">
    <location>
        <begin position="384"/>
        <end position="397"/>
    </location>
</feature>
<evidence type="ECO:0000256" key="1">
    <source>
        <dbReference type="SAM" id="MobiDB-lite"/>
    </source>
</evidence>
<dbReference type="InterPro" id="IPR055396">
    <property type="entry name" value="DUF7088"/>
</dbReference>
<feature type="transmembrane region" description="Helical" evidence="2">
    <location>
        <begin position="37"/>
        <end position="59"/>
    </location>
</feature>
<gene>
    <name evidence="5" type="ORF">AVDCRST_MAG92-3129</name>
</gene>
<dbReference type="EMBL" id="CADCTM010000516">
    <property type="protein sequence ID" value="CAA9274115.1"/>
    <property type="molecule type" value="Genomic_DNA"/>
</dbReference>
<evidence type="ECO:0000313" key="5">
    <source>
        <dbReference type="EMBL" id="CAA9274115.1"/>
    </source>
</evidence>
<dbReference type="InterPro" id="IPR019196">
    <property type="entry name" value="ABC_transp_unknown"/>
</dbReference>
<dbReference type="InterPro" id="IPR029062">
    <property type="entry name" value="Class_I_gatase-like"/>
</dbReference>
<feature type="domain" description="ABC-type uncharacterised transport system" evidence="3">
    <location>
        <begin position="218"/>
        <end position="428"/>
    </location>
</feature>
<feature type="transmembrane region" description="Helical" evidence="2">
    <location>
        <begin position="12"/>
        <end position="31"/>
    </location>
</feature>
<reference evidence="5" key="1">
    <citation type="submission" date="2020-02" db="EMBL/GenBank/DDBJ databases">
        <authorList>
            <person name="Meier V. D."/>
        </authorList>
    </citation>
    <scope>NUCLEOTIDE SEQUENCE</scope>
    <source>
        <strain evidence="5">AVDCRST_MAG92</strain>
    </source>
</reference>
<feature type="transmembrane region" description="Helical" evidence="2">
    <location>
        <begin position="71"/>
        <end position="93"/>
    </location>
</feature>
<organism evidence="5">
    <name type="scientific">uncultured Coleofasciculus sp</name>
    <dbReference type="NCBI Taxonomy" id="1267456"/>
    <lineage>
        <taxon>Bacteria</taxon>
        <taxon>Bacillati</taxon>
        <taxon>Cyanobacteriota</taxon>
        <taxon>Cyanophyceae</taxon>
        <taxon>Coleofasciculales</taxon>
        <taxon>Coleofasciculaceae</taxon>
        <taxon>Coleofasciculus</taxon>
        <taxon>environmental samples</taxon>
    </lineage>
</organism>
<keyword evidence="2" id="KW-0472">Membrane</keyword>
<protein>
    <submittedName>
        <fullName evidence="5">Gliding motility-associated ABC transporter substrate-binding protein GldG</fullName>
    </submittedName>
</protein>
<dbReference type="AlphaFoldDB" id="A0A6J4JD13"/>
<keyword evidence="2" id="KW-0812">Transmembrane</keyword>
<proteinExistence type="predicted"/>
<feature type="transmembrane region" description="Helical" evidence="2">
    <location>
        <begin position="597"/>
        <end position="619"/>
    </location>
</feature>
<dbReference type="SUPFAM" id="SSF52317">
    <property type="entry name" value="Class I glutamine amidotransferase-like"/>
    <property type="match status" value="1"/>
</dbReference>
<evidence type="ECO:0000256" key="2">
    <source>
        <dbReference type="SAM" id="Phobius"/>
    </source>
</evidence>
<name>A0A6J4JD13_9CYAN</name>
<feature type="domain" description="DUF7088" evidence="4">
    <location>
        <begin position="104"/>
        <end position="169"/>
    </location>
</feature>
<keyword evidence="2" id="KW-1133">Transmembrane helix</keyword>
<accession>A0A6J4JD13</accession>
<evidence type="ECO:0000259" key="3">
    <source>
        <dbReference type="Pfam" id="PF09822"/>
    </source>
</evidence>
<sequence>MKSIKTKNYLIYLFWLGPFLTIMGLTAGVVTSDWSPVALGLLFAGLAIIGFWLLFLGALSPGFWKRRSTQAGTNALVATLAMLVILGLINFLGVRYAQRLDLTETQLFTLSPLSQRVVKNLQQPVKVWLFDPKPNPIDRDLLNNYRRHGTKLEYEFADPQLRPTLAQKFKVQKPGEVYLEYGSARKLLQTVSDAERLSEVKLTNGIEQLTSDRTDTAYFLQGHGERPLEQVEGGLSEAVGALKEKNLIAQPLNLAERSEVPDDASLVVVAGPKRALFPGEAQALRNYLTTGGSVLLMVDPEANPGLDNLLTDWGVKLERQIVIDASGQGRSVGLGPATPVVSKYGNHPITRDFGSGFSFYPLARPIETTPLEGVQETPLVVTTEKSWGESNPENQPLQFDPKSDRPGPITVGVALSRKAQPASPSPTPSATTTSPSPTPSATTTSPSPTSPSPTSTPQAKASPSASPTSTPQATTSPSVSPTPSASPSITPITKATTSPSVSPTPSTSPSIAPTTKATTSPSSTNQEKNTKKTSEARLIVYGNSNFATDGWFKQQLNGDVFLNSVSWLSKRDEQALSIRPKEQKNRRINLSTMQAGGLGWVTLLIMPLIGFTTAGIMWWRRR</sequence>
<dbReference type="Pfam" id="PF09822">
    <property type="entry name" value="ABC_transp_aux"/>
    <property type="match status" value="1"/>
</dbReference>
<feature type="region of interest" description="Disordered" evidence="1">
    <location>
        <begin position="384"/>
        <end position="532"/>
    </location>
</feature>
<evidence type="ECO:0000259" key="4">
    <source>
        <dbReference type="Pfam" id="PF23357"/>
    </source>
</evidence>